<gene>
    <name evidence="6" type="primary">CUNH22orf39</name>
</gene>
<dbReference type="PANTHER" id="PTHR28052:SF1">
    <property type="entry name" value="UPF0545 PROTEIN C22ORF39"/>
    <property type="match status" value="1"/>
</dbReference>
<organism evidence="5 6">
    <name type="scientific">Panthera pardus</name>
    <name type="common">Leopard</name>
    <name type="synonym">Felis pardus</name>
    <dbReference type="NCBI Taxonomy" id="9691"/>
    <lineage>
        <taxon>Eukaryota</taxon>
        <taxon>Metazoa</taxon>
        <taxon>Chordata</taxon>
        <taxon>Craniata</taxon>
        <taxon>Vertebrata</taxon>
        <taxon>Euteleostomi</taxon>
        <taxon>Mammalia</taxon>
        <taxon>Eutheria</taxon>
        <taxon>Laurasiatheria</taxon>
        <taxon>Carnivora</taxon>
        <taxon>Feliformia</taxon>
        <taxon>Felidae</taxon>
        <taxon>Pantherinae</taxon>
        <taxon>Panthera</taxon>
    </lineage>
</organism>
<evidence type="ECO:0000256" key="3">
    <source>
        <dbReference type="ARBA" id="ARBA00044072"/>
    </source>
</evidence>
<evidence type="ECO:0000256" key="4">
    <source>
        <dbReference type="ARBA" id="ARBA00044235"/>
    </source>
</evidence>
<dbReference type="Pfam" id="PF11326">
    <property type="entry name" value="PANTS-like"/>
    <property type="match status" value="1"/>
</dbReference>
<evidence type="ECO:0000313" key="5">
    <source>
        <dbReference type="Proteomes" id="UP001165780"/>
    </source>
</evidence>
<evidence type="ECO:0000313" key="6">
    <source>
        <dbReference type="RefSeq" id="XP_053758246.1"/>
    </source>
</evidence>
<evidence type="ECO:0000256" key="2">
    <source>
        <dbReference type="ARBA" id="ARBA00043942"/>
    </source>
</evidence>
<dbReference type="AlphaFoldDB" id="A0A9W2VI13"/>
<dbReference type="GO" id="GO:0043083">
    <property type="term" value="C:synaptic cleft"/>
    <property type="evidence" value="ECO:0007669"/>
    <property type="project" value="UniProtKB-SubCell"/>
</dbReference>
<proteinExistence type="inferred from homology"/>
<name>A0A9W2VI13_PANPR</name>
<comment type="subcellular location">
    <subcellularLocation>
        <location evidence="2">Synaptic cleft</location>
    </subcellularLocation>
</comment>
<dbReference type="RefSeq" id="XP_053758246.1">
    <property type="nucleotide sequence ID" value="XM_053902271.1"/>
</dbReference>
<sequence>MADGGGWRPPRPCETYSAEWKLCRSARHFLHHYYVHGERPACEQWRRDLANCREWEERRSAEAQPFKSTTKECFCQLRCLRGLVGWVSDFSSGHDLVVRQFKPCIRLSPVSTELLGSSVCLPPPPPPPPPRLLCSLALLKINI</sequence>
<reference evidence="6" key="1">
    <citation type="submission" date="2025-08" db="UniProtKB">
        <authorList>
            <consortium name="RefSeq"/>
        </authorList>
    </citation>
    <scope>IDENTIFICATION</scope>
    <source>
        <tissue evidence="6">Whole blood</tissue>
    </source>
</reference>
<dbReference type="PANTHER" id="PTHR28052">
    <property type="entry name" value="UPF0545 PROTEIN C22ORF39"/>
    <property type="match status" value="1"/>
</dbReference>
<dbReference type="Proteomes" id="UP001165780">
    <property type="component" value="Unplaced"/>
</dbReference>
<comment type="similarity">
    <text evidence="1">Belongs to the UPF0545 family.</text>
</comment>
<keyword evidence="5" id="KW-1185">Reference proteome</keyword>
<dbReference type="CTD" id="103188583"/>
<dbReference type="InterPro" id="IPR021475">
    <property type="entry name" value="Pants/Emi1-like"/>
</dbReference>
<dbReference type="GeneID" id="128777035"/>
<accession>A0A9W2VI13</accession>
<evidence type="ECO:0000256" key="1">
    <source>
        <dbReference type="ARBA" id="ARBA00006412"/>
    </source>
</evidence>
<protein>
    <recommendedName>
        <fullName evidence="3">Synaptic plasticity regulator PANTS</fullName>
    </recommendedName>
    <alternativeName>
        <fullName evidence="4">Plasticity-associated neural transcript short</fullName>
    </alternativeName>
</protein>